<keyword evidence="2" id="KW-1185">Reference proteome</keyword>
<accession>A0ACB5TJE8</accession>
<proteinExistence type="predicted"/>
<protein>
    <submittedName>
        <fullName evidence="1">Unnamed protein product</fullName>
    </submittedName>
</protein>
<organism evidence="1 2">
    <name type="scientific">Candida boidinii</name>
    <name type="common">Yeast</name>
    <dbReference type="NCBI Taxonomy" id="5477"/>
    <lineage>
        <taxon>Eukaryota</taxon>
        <taxon>Fungi</taxon>
        <taxon>Dikarya</taxon>
        <taxon>Ascomycota</taxon>
        <taxon>Saccharomycotina</taxon>
        <taxon>Pichiomycetes</taxon>
        <taxon>Pichiales</taxon>
        <taxon>Pichiaceae</taxon>
        <taxon>Ogataea</taxon>
        <taxon>Ogataea/Candida clade</taxon>
    </lineage>
</organism>
<evidence type="ECO:0000313" key="1">
    <source>
        <dbReference type="EMBL" id="GME89385.1"/>
    </source>
</evidence>
<sequence length="390" mass="43883">MIRNKLFSKSIKNLSITDTTISKLNKIIYLNHNAIDSHITTSNLQNLNQSNNDKFFKNLINHSSKSNNNNNNNNNNNLNKDLINKKANLGSTIRYLIENLPNSLNSTIDSNKLSNDIILRILPRSHPNIPIFKGLIVYLTTIKTLQLILTTFFINKNVKLHLSSIKILENNENSLLNNNELINLSNGILIENEINKNINGGLGGIYNNSTKIIIKFRTCINGCNHLINKNQNKNFNTISNTKLGEIKFNSNNNNLIFNNLLNSSNNLNFFEKNSGLLNKNSIFDSLISNLNLNSDNNNTSNNNSLSSSSTSQNLKISSSSENDIKNNDKLIEISNNKLERILSGVFIFELNNNNDKILVQTIDEFEVIENEDGEFINDDDQTLGLANPSC</sequence>
<dbReference type="EMBL" id="BSXV01000506">
    <property type="protein sequence ID" value="GME89385.1"/>
    <property type="molecule type" value="Genomic_DNA"/>
</dbReference>
<dbReference type="Proteomes" id="UP001165101">
    <property type="component" value="Unassembled WGS sequence"/>
</dbReference>
<name>A0ACB5TJE8_CANBO</name>
<reference evidence="1" key="1">
    <citation type="submission" date="2023-04" db="EMBL/GenBank/DDBJ databases">
        <title>Candida boidinii NBRC 1967.</title>
        <authorList>
            <person name="Ichikawa N."/>
            <person name="Sato H."/>
            <person name="Tonouchi N."/>
        </authorList>
    </citation>
    <scope>NUCLEOTIDE SEQUENCE</scope>
    <source>
        <strain evidence="1">NBRC 1967</strain>
    </source>
</reference>
<evidence type="ECO:0000313" key="2">
    <source>
        <dbReference type="Proteomes" id="UP001165101"/>
    </source>
</evidence>
<gene>
    <name evidence="1" type="ORF">Cboi01_000137600</name>
</gene>
<comment type="caution">
    <text evidence="1">The sequence shown here is derived from an EMBL/GenBank/DDBJ whole genome shotgun (WGS) entry which is preliminary data.</text>
</comment>